<organism evidence="4">
    <name type="scientific">Harveyella mirabilis</name>
    <dbReference type="NCBI Taxonomy" id="282355"/>
    <lineage>
        <taxon>Eukaryota</taxon>
        <taxon>Rhodophyta</taxon>
        <taxon>Florideophyceae</taxon>
        <taxon>Rhodymeniophycidae</taxon>
        <taxon>Gigartinales</taxon>
        <taxon>Choreocolacaceae</taxon>
        <taxon>Harveyella</taxon>
    </lineage>
</organism>
<dbReference type="GO" id="GO:0017148">
    <property type="term" value="P:negative regulation of translation"/>
    <property type="evidence" value="ECO:0007669"/>
    <property type="project" value="TreeGrafter"/>
</dbReference>
<dbReference type="HAMAP" id="MF_01366">
    <property type="entry name" value="Ribosomal_uL13"/>
    <property type="match status" value="1"/>
</dbReference>
<dbReference type="GO" id="GO:0006412">
    <property type="term" value="P:translation"/>
    <property type="evidence" value="ECO:0007669"/>
    <property type="project" value="InterPro"/>
</dbReference>
<keyword evidence="4" id="KW-0934">Plastid</keyword>
<dbReference type="PANTHER" id="PTHR11545">
    <property type="entry name" value="RIBOSOMAL PROTEIN L13"/>
    <property type="match status" value="1"/>
</dbReference>
<dbReference type="InterPro" id="IPR005823">
    <property type="entry name" value="Ribosomal_uL13_bac-type"/>
</dbReference>
<protein>
    <submittedName>
        <fullName evidence="4">Ribosomal protein L13</fullName>
    </submittedName>
</protein>
<dbReference type="SUPFAM" id="SSF52161">
    <property type="entry name" value="Ribosomal protein L13"/>
    <property type="match status" value="1"/>
</dbReference>
<evidence type="ECO:0000313" key="4">
    <source>
        <dbReference type="EMBL" id="AZL87994.1"/>
    </source>
</evidence>
<dbReference type="GO" id="GO:0022625">
    <property type="term" value="C:cytosolic large ribosomal subunit"/>
    <property type="evidence" value="ECO:0007669"/>
    <property type="project" value="TreeGrafter"/>
</dbReference>
<dbReference type="InterPro" id="IPR005822">
    <property type="entry name" value="Ribosomal_uL13"/>
</dbReference>
<dbReference type="InterPro" id="IPR036899">
    <property type="entry name" value="Ribosomal_uL13_sf"/>
</dbReference>
<sequence>MNKNKTIITSNHSTLRWYIIDATNKNLGRLSTKIIHILKNKHNIEYLPYQIGNTNIIIINSKNINITGQKYEQKTYTRYSGKPGSLKIELFKQLQNRLPNKIIEYAIRGMLPKNRLGKKLFQKIKFYQDHIHPHASQRPIFLNIN</sequence>
<keyword evidence="2 4" id="KW-0689">Ribosomal protein</keyword>
<dbReference type="GO" id="GO:0003729">
    <property type="term" value="F:mRNA binding"/>
    <property type="evidence" value="ECO:0007669"/>
    <property type="project" value="TreeGrafter"/>
</dbReference>
<accession>A0A3S8UVZ1</accession>
<dbReference type="PANTHER" id="PTHR11545:SF2">
    <property type="entry name" value="LARGE RIBOSOMAL SUBUNIT PROTEIN UL13M"/>
    <property type="match status" value="1"/>
</dbReference>
<evidence type="ECO:0000256" key="1">
    <source>
        <dbReference type="ARBA" id="ARBA00006227"/>
    </source>
</evidence>
<dbReference type="EMBL" id="MK039118">
    <property type="protein sequence ID" value="AZL87994.1"/>
    <property type="molecule type" value="Genomic_DNA"/>
</dbReference>
<geneLocation type="plastid" evidence="4"/>
<evidence type="ECO:0000256" key="2">
    <source>
        <dbReference type="ARBA" id="ARBA00022980"/>
    </source>
</evidence>
<dbReference type="AlphaFoldDB" id="A0A3S8UVZ1"/>
<proteinExistence type="inferred from homology"/>
<comment type="similarity">
    <text evidence="1">Belongs to the universal ribosomal protein uL13 family.</text>
</comment>
<dbReference type="GO" id="GO:0003735">
    <property type="term" value="F:structural constituent of ribosome"/>
    <property type="evidence" value="ECO:0007669"/>
    <property type="project" value="InterPro"/>
</dbReference>
<dbReference type="NCBIfam" id="TIGR01066">
    <property type="entry name" value="rplM_bact"/>
    <property type="match status" value="1"/>
</dbReference>
<dbReference type="CDD" id="cd00392">
    <property type="entry name" value="Ribosomal_L13"/>
    <property type="match status" value="1"/>
</dbReference>
<dbReference type="Pfam" id="PF00572">
    <property type="entry name" value="Ribosomal_L13"/>
    <property type="match status" value="1"/>
</dbReference>
<reference evidence="4" key="1">
    <citation type="journal article" date="2018" name="J. Phycol.">
        <title>Molecular phylogenetics supports a clade of red algal parasites retaining native plastids: taxonomy and terminology revised.</title>
        <authorList>
            <person name="Salomaki E.D."/>
            <person name="Lane C.E."/>
        </authorList>
    </citation>
    <scope>NUCLEOTIDE SEQUENCE</scope>
</reference>
<keyword evidence="3" id="KW-0687">Ribonucleoprotein</keyword>
<dbReference type="PIRSF" id="PIRSF002181">
    <property type="entry name" value="Ribosomal_L13"/>
    <property type="match status" value="1"/>
</dbReference>
<gene>
    <name evidence="4" type="primary">rpl13</name>
</gene>
<name>A0A3S8UVZ1_9FLOR</name>
<dbReference type="Gene3D" id="3.90.1180.10">
    <property type="entry name" value="Ribosomal protein L13"/>
    <property type="match status" value="1"/>
</dbReference>
<evidence type="ECO:0000256" key="3">
    <source>
        <dbReference type="ARBA" id="ARBA00023274"/>
    </source>
</evidence>